<evidence type="ECO:0000313" key="3">
    <source>
        <dbReference type="Proteomes" id="UP000245765"/>
    </source>
</evidence>
<feature type="domain" description="GST N-terminal" evidence="1">
    <location>
        <begin position="8"/>
        <end position="84"/>
    </location>
</feature>
<accession>A0A317FB00</accession>
<dbReference type="OrthoDB" id="508035at2"/>
<dbReference type="RefSeq" id="WP_109871104.1">
    <property type="nucleotide sequence ID" value="NZ_QGNA01000003.1"/>
</dbReference>
<gene>
    <name evidence="2" type="ORF">DFH01_14130</name>
</gene>
<dbReference type="CDD" id="cd03038">
    <property type="entry name" value="GST_N_etherase_LigE"/>
    <property type="match status" value="1"/>
</dbReference>
<proteinExistence type="predicted"/>
<dbReference type="GO" id="GO:0004364">
    <property type="term" value="F:glutathione transferase activity"/>
    <property type="evidence" value="ECO:0007669"/>
    <property type="project" value="TreeGrafter"/>
</dbReference>
<organism evidence="2 3">
    <name type="scientific">Falsiroseomonas bella</name>
    <dbReference type="NCBI Taxonomy" id="2184016"/>
    <lineage>
        <taxon>Bacteria</taxon>
        <taxon>Pseudomonadati</taxon>
        <taxon>Pseudomonadota</taxon>
        <taxon>Alphaproteobacteria</taxon>
        <taxon>Acetobacterales</taxon>
        <taxon>Roseomonadaceae</taxon>
        <taxon>Falsiroseomonas</taxon>
    </lineage>
</organism>
<dbReference type="SUPFAM" id="SSF52833">
    <property type="entry name" value="Thioredoxin-like"/>
    <property type="match status" value="1"/>
</dbReference>
<sequence length="229" mass="26075">MARQLYELCGTDAERIFSPYCWRSRMALAHKGLDFESVPWRFTETDRLAFAQHEKVPVLVDGARVVADSWAIAQYLDQAYPDRPSLLHGQPAGYRFLAAWNDSVLLAGIGRMIVSDIPALLGPKERAYFVESREKRYGMTLEQVTADREARLPAFRAALQPMRLMLREQPFFGGQAPDYADHIVFGSFMWARSCSPLRLLELDDVVHAWRERLLDLHGGMARRAPCFGA</sequence>
<dbReference type="PANTHER" id="PTHR42673">
    <property type="entry name" value="MALEYLACETOACETATE ISOMERASE"/>
    <property type="match status" value="1"/>
</dbReference>
<dbReference type="InterPro" id="IPR036249">
    <property type="entry name" value="Thioredoxin-like_sf"/>
</dbReference>
<dbReference type="Gene3D" id="3.40.30.10">
    <property type="entry name" value="Glutaredoxin"/>
    <property type="match status" value="1"/>
</dbReference>
<dbReference type="Proteomes" id="UP000245765">
    <property type="component" value="Unassembled WGS sequence"/>
</dbReference>
<reference evidence="3" key="1">
    <citation type="submission" date="2018-05" db="EMBL/GenBank/DDBJ databases">
        <authorList>
            <person name="Du Z."/>
            <person name="Wang X."/>
        </authorList>
    </citation>
    <scope>NUCLEOTIDE SEQUENCE [LARGE SCALE GENOMIC DNA]</scope>
    <source>
        <strain evidence="3">CQN31</strain>
    </source>
</reference>
<dbReference type="AlphaFoldDB" id="A0A317FB00"/>
<dbReference type="PANTHER" id="PTHR42673:SF4">
    <property type="entry name" value="MALEYLACETOACETATE ISOMERASE"/>
    <property type="match status" value="1"/>
</dbReference>
<name>A0A317FB00_9PROT</name>
<dbReference type="PROSITE" id="PS50404">
    <property type="entry name" value="GST_NTER"/>
    <property type="match status" value="1"/>
</dbReference>
<dbReference type="Pfam" id="PF22041">
    <property type="entry name" value="GST_C_7"/>
    <property type="match status" value="1"/>
</dbReference>
<dbReference type="SUPFAM" id="SSF47616">
    <property type="entry name" value="GST C-terminal domain-like"/>
    <property type="match status" value="1"/>
</dbReference>
<dbReference type="GO" id="GO:0006559">
    <property type="term" value="P:L-phenylalanine catabolic process"/>
    <property type="evidence" value="ECO:0007669"/>
    <property type="project" value="TreeGrafter"/>
</dbReference>
<dbReference type="InterPro" id="IPR004045">
    <property type="entry name" value="Glutathione_S-Trfase_N"/>
</dbReference>
<dbReference type="Pfam" id="PF13417">
    <property type="entry name" value="GST_N_3"/>
    <property type="match status" value="1"/>
</dbReference>
<dbReference type="GO" id="GO:0016034">
    <property type="term" value="F:maleylacetoacetate isomerase activity"/>
    <property type="evidence" value="ECO:0007669"/>
    <property type="project" value="TreeGrafter"/>
</dbReference>
<keyword evidence="2" id="KW-0808">Transferase</keyword>
<evidence type="ECO:0000259" key="1">
    <source>
        <dbReference type="PROSITE" id="PS50404"/>
    </source>
</evidence>
<dbReference type="InterPro" id="IPR054416">
    <property type="entry name" value="GST_UstS-like_C"/>
</dbReference>
<dbReference type="CDD" id="cd03202">
    <property type="entry name" value="GST_C_etherase_LigE"/>
    <property type="match status" value="1"/>
</dbReference>
<dbReference type="InterPro" id="IPR036282">
    <property type="entry name" value="Glutathione-S-Trfase_C_sf"/>
</dbReference>
<keyword evidence="3" id="KW-1185">Reference proteome</keyword>
<protein>
    <submittedName>
        <fullName evidence="2">Glutathione S-transferase</fullName>
    </submittedName>
</protein>
<dbReference type="EMBL" id="QGNA01000003">
    <property type="protein sequence ID" value="PWS36311.1"/>
    <property type="molecule type" value="Genomic_DNA"/>
</dbReference>
<dbReference type="GO" id="GO:0006749">
    <property type="term" value="P:glutathione metabolic process"/>
    <property type="evidence" value="ECO:0007669"/>
    <property type="project" value="TreeGrafter"/>
</dbReference>
<dbReference type="Gene3D" id="1.20.1050.10">
    <property type="match status" value="1"/>
</dbReference>
<evidence type="ECO:0000313" key="2">
    <source>
        <dbReference type="EMBL" id="PWS36311.1"/>
    </source>
</evidence>
<comment type="caution">
    <text evidence="2">The sequence shown here is derived from an EMBL/GenBank/DDBJ whole genome shotgun (WGS) entry which is preliminary data.</text>
</comment>